<proteinExistence type="predicted"/>
<evidence type="ECO:0000256" key="1">
    <source>
        <dbReference type="SAM" id="MobiDB-lite"/>
    </source>
</evidence>
<sequence>MQSLPGPTPGPAGSRRGPAGPLTAAAADVLRILHDTGAPVFLTVHADGRRRYRYWQSFDPRTGRGSCYVALPTAECEALLAAGRITLGEPVVDPARTTYRVRPVRKPAASARTVRPRSPRAPRSSRTAA</sequence>
<keyword evidence="3" id="KW-1185">Reference proteome</keyword>
<feature type="compositionally biased region" description="Low complexity" evidence="1">
    <location>
        <begin position="11"/>
        <end position="20"/>
    </location>
</feature>
<comment type="caution">
    <text evidence="2">The sequence shown here is derived from an EMBL/GenBank/DDBJ whole genome shotgun (WGS) entry which is preliminary data.</text>
</comment>
<feature type="region of interest" description="Disordered" evidence="1">
    <location>
        <begin position="102"/>
        <end position="129"/>
    </location>
</feature>
<feature type="compositionally biased region" description="Pro residues" evidence="1">
    <location>
        <begin position="1"/>
        <end position="10"/>
    </location>
</feature>
<gene>
    <name evidence="2" type="ORF">GCM10009535_16090</name>
</gene>
<protein>
    <submittedName>
        <fullName evidence="2">Uncharacterized protein</fullName>
    </submittedName>
</protein>
<accession>A0ABP3SI57</accession>
<reference evidence="3" key="1">
    <citation type="journal article" date="2019" name="Int. J. Syst. Evol. Microbiol.">
        <title>The Global Catalogue of Microorganisms (GCM) 10K type strain sequencing project: providing services to taxonomists for standard genome sequencing and annotation.</title>
        <authorList>
            <consortium name="The Broad Institute Genomics Platform"/>
            <consortium name="The Broad Institute Genome Sequencing Center for Infectious Disease"/>
            <person name="Wu L."/>
            <person name="Ma J."/>
        </authorList>
    </citation>
    <scope>NUCLEOTIDE SEQUENCE [LARGE SCALE GENOMIC DNA]</scope>
    <source>
        <strain evidence="3">JCM 10367</strain>
    </source>
</reference>
<evidence type="ECO:0000313" key="3">
    <source>
        <dbReference type="Proteomes" id="UP001500724"/>
    </source>
</evidence>
<evidence type="ECO:0000313" key="2">
    <source>
        <dbReference type="EMBL" id="GAA0639967.1"/>
    </source>
</evidence>
<feature type="region of interest" description="Disordered" evidence="1">
    <location>
        <begin position="1"/>
        <end position="20"/>
    </location>
</feature>
<dbReference type="Proteomes" id="UP001500724">
    <property type="component" value="Unassembled WGS sequence"/>
</dbReference>
<dbReference type="EMBL" id="BAAAGU010000012">
    <property type="protein sequence ID" value="GAA0639967.1"/>
    <property type="molecule type" value="Genomic_DNA"/>
</dbReference>
<organism evidence="2 3">
    <name type="scientific">Streptomyces thermocarboxydovorans</name>
    <dbReference type="NCBI Taxonomy" id="59298"/>
    <lineage>
        <taxon>Bacteria</taxon>
        <taxon>Bacillati</taxon>
        <taxon>Actinomycetota</taxon>
        <taxon>Actinomycetes</taxon>
        <taxon>Kitasatosporales</taxon>
        <taxon>Streptomycetaceae</taxon>
        <taxon>Streptomyces</taxon>
    </lineage>
</organism>
<name>A0ABP3SI57_9ACTN</name>